<feature type="domain" description="NlpC/P60" evidence="6">
    <location>
        <begin position="39"/>
        <end position="179"/>
    </location>
</feature>
<protein>
    <submittedName>
        <fullName evidence="7">Peptidoglycan endopeptidase</fullName>
    </submittedName>
</protein>
<dbReference type="GO" id="GO:0006508">
    <property type="term" value="P:proteolysis"/>
    <property type="evidence" value="ECO:0007669"/>
    <property type="project" value="UniProtKB-KW"/>
</dbReference>
<dbReference type="EMBL" id="DTIN01000013">
    <property type="protein sequence ID" value="HFX13269.1"/>
    <property type="molecule type" value="Genomic_DNA"/>
</dbReference>
<evidence type="ECO:0000256" key="5">
    <source>
        <dbReference type="SAM" id="Phobius"/>
    </source>
</evidence>
<dbReference type="PROSITE" id="PS51935">
    <property type="entry name" value="NLPC_P60"/>
    <property type="match status" value="1"/>
</dbReference>
<accession>A0A7C3MJR3</accession>
<keyword evidence="5" id="KW-0472">Membrane</keyword>
<reference evidence="7" key="1">
    <citation type="journal article" date="2020" name="mSystems">
        <title>Genome- and Community-Level Interaction Insights into Carbon Utilization and Element Cycling Functions of Hydrothermarchaeota in Hydrothermal Sediment.</title>
        <authorList>
            <person name="Zhou Z."/>
            <person name="Liu Y."/>
            <person name="Xu W."/>
            <person name="Pan J."/>
            <person name="Luo Z.H."/>
            <person name="Li M."/>
        </authorList>
    </citation>
    <scope>NUCLEOTIDE SEQUENCE [LARGE SCALE GENOMIC DNA]</scope>
    <source>
        <strain evidence="7">SpSt-81</strain>
    </source>
</reference>
<dbReference type="PROSITE" id="PS51257">
    <property type="entry name" value="PROKAR_LIPOPROTEIN"/>
    <property type="match status" value="1"/>
</dbReference>
<evidence type="ECO:0000256" key="3">
    <source>
        <dbReference type="ARBA" id="ARBA00022801"/>
    </source>
</evidence>
<comment type="caution">
    <text evidence="7">The sequence shown here is derived from an EMBL/GenBank/DDBJ whole genome shotgun (WGS) entry which is preliminary data.</text>
</comment>
<dbReference type="AlphaFoldDB" id="A0A7C3MJR3"/>
<keyword evidence="3" id="KW-0378">Hydrolase</keyword>
<dbReference type="PANTHER" id="PTHR47053">
    <property type="entry name" value="MUREIN DD-ENDOPEPTIDASE MEPH-RELATED"/>
    <property type="match status" value="1"/>
</dbReference>
<dbReference type="GO" id="GO:0008234">
    <property type="term" value="F:cysteine-type peptidase activity"/>
    <property type="evidence" value="ECO:0007669"/>
    <property type="project" value="UniProtKB-KW"/>
</dbReference>
<dbReference type="Pfam" id="PF00877">
    <property type="entry name" value="NLPC_P60"/>
    <property type="match status" value="1"/>
</dbReference>
<gene>
    <name evidence="7" type="ORF">ENW00_03795</name>
</gene>
<name>A0A7C3MJR3_DICTH</name>
<dbReference type="InterPro" id="IPR038765">
    <property type="entry name" value="Papain-like_cys_pep_sf"/>
</dbReference>
<dbReference type="SUPFAM" id="SSF54001">
    <property type="entry name" value="Cysteine proteinases"/>
    <property type="match status" value="1"/>
</dbReference>
<keyword evidence="4" id="KW-0788">Thiol protease</keyword>
<evidence type="ECO:0000259" key="6">
    <source>
        <dbReference type="PROSITE" id="PS51935"/>
    </source>
</evidence>
<evidence type="ECO:0000313" key="7">
    <source>
        <dbReference type="EMBL" id="HFX13269.1"/>
    </source>
</evidence>
<keyword evidence="2" id="KW-0645">Protease</keyword>
<evidence type="ECO:0000256" key="2">
    <source>
        <dbReference type="ARBA" id="ARBA00022670"/>
    </source>
</evidence>
<keyword evidence="5" id="KW-0812">Transmembrane</keyword>
<dbReference type="PANTHER" id="PTHR47053:SF1">
    <property type="entry name" value="MUREIN DD-ENDOPEPTIDASE MEPH-RELATED"/>
    <property type="match status" value="1"/>
</dbReference>
<feature type="transmembrane region" description="Helical" evidence="5">
    <location>
        <begin position="12"/>
        <end position="33"/>
    </location>
</feature>
<evidence type="ECO:0000256" key="1">
    <source>
        <dbReference type="ARBA" id="ARBA00007074"/>
    </source>
</evidence>
<dbReference type="InterPro" id="IPR051202">
    <property type="entry name" value="Peptidase_C40"/>
</dbReference>
<proteinExistence type="inferred from homology"/>
<dbReference type="InterPro" id="IPR000064">
    <property type="entry name" value="NLP_P60_dom"/>
</dbReference>
<sequence length="182" mass="20574">MKFLLCRRLGRYILFRILIISLLFITGCSKQFVQIEIQTIQAKQILDFALSQNGKPYVWGGQDPNIGFDCSGLIVWACKQVFPKCKFLWDGKLVDDVDVEHLYKENCKIVDLTETVPGDLVFFANSDNIIDHVGFLISYSGDKVEIIHASGGLGKVVIEIWQIGEVIRGGHIEKFGRLKIIL</sequence>
<dbReference type="Gene3D" id="3.90.1720.10">
    <property type="entry name" value="endopeptidase domain like (from Nostoc punctiforme)"/>
    <property type="match status" value="1"/>
</dbReference>
<evidence type="ECO:0000256" key="4">
    <source>
        <dbReference type="ARBA" id="ARBA00022807"/>
    </source>
</evidence>
<organism evidence="7">
    <name type="scientific">Dictyoglomus thermophilum</name>
    <dbReference type="NCBI Taxonomy" id="14"/>
    <lineage>
        <taxon>Bacteria</taxon>
        <taxon>Pseudomonadati</taxon>
        <taxon>Dictyoglomota</taxon>
        <taxon>Dictyoglomia</taxon>
        <taxon>Dictyoglomales</taxon>
        <taxon>Dictyoglomaceae</taxon>
        <taxon>Dictyoglomus</taxon>
    </lineage>
</organism>
<comment type="similarity">
    <text evidence="1">Belongs to the peptidase C40 family.</text>
</comment>
<keyword evidence="5" id="KW-1133">Transmembrane helix</keyword>